<dbReference type="PANTHER" id="PTHR20914">
    <property type="entry name" value="LY6/PLAUR DOMAIN-CONTAINING PROTEIN 8"/>
    <property type="match status" value="1"/>
</dbReference>
<dbReference type="SUPFAM" id="SSF57302">
    <property type="entry name" value="Snake toxin-like"/>
    <property type="match status" value="2"/>
</dbReference>
<keyword evidence="2" id="KW-0964">Secreted</keyword>
<feature type="domain" description="UPAR/Ly6" evidence="5">
    <location>
        <begin position="21"/>
        <end position="113"/>
    </location>
</feature>
<protein>
    <recommendedName>
        <fullName evidence="5">UPAR/Ly6 domain-containing protein</fullName>
    </recommendedName>
</protein>
<dbReference type="GeneTree" id="ENSGT00940000163304"/>
<sequence length="193" mass="20789">MKFLLSVICVLSVSFGVGYCLQCVKCDNQDGDSCSGSLETCDGSVTRCLSLLVVAEMDGKTISQITKSCAVDSKMCSTTANMTFGSMELYIVPHCCEEDKCNKENVKLPAKDQKENGVECPSCMTIGDKECVPTNNKCTGAQTKCLSYNGEVYAYGYPMNTKLKGCSTENACTYSVPTYPASPIKEGYTMSCP</sequence>
<dbReference type="OrthoDB" id="9907178at2759"/>
<dbReference type="PANTHER" id="PTHR20914:SF31">
    <property type="entry name" value="PHOSPHOLIPASE A2 INHIBITOR AND LY6_PLAUR DOMAIN-CONTAINING PROTEIN"/>
    <property type="match status" value="1"/>
</dbReference>
<dbReference type="InterPro" id="IPR045860">
    <property type="entry name" value="Snake_toxin-like_sf"/>
</dbReference>
<accession>A0A8C5RAW5</accession>
<dbReference type="Gene3D" id="2.10.60.10">
    <property type="entry name" value="CD59"/>
    <property type="match status" value="2"/>
</dbReference>
<evidence type="ECO:0000313" key="6">
    <source>
        <dbReference type="Ensembl" id="ENSLLEP00000049361.1"/>
    </source>
</evidence>
<dbReference type="SMART" id="SM00134">
    <property type="entry name" value="LU"/>
    <property type="match status" value="1"/>
</dbReference>
<dbReference type="AlphaFoldDB" id="A0A8C5RAW5"/>
<evidence type="ECO:0000256" key="4">
    <source>
        <dbReference type="SAM" id="SignalP"/>
    </source>
</evidence>
<keyword evidence="7" id="KW-1185">Reference proteome</keyword>
<reference evidence="6" key="2">
    <citation type="submission" date="2025-09" db="UniProtKB">
        <authorList>
            <consortium name="Ensembl"/>
        </authorList>
    </citation>
    <scope>IDENTIFICATION</scope>
</reference>
<dbReference type="InterPro" id="IPR050918">
    <property type="entry name" value="CNF-like_PLA2_Inhibitor"/>
</dbReference>
<dbReference type="CDD" id="cd23572">
    <property type="entry name" value="TFP_LU_ECD_PINLYP_rpt2"/>
    <property type="match status" value="1"/>
</dbReference>
<evidence type="ECO:0000256" key="2">
    <source>
        <dbReference type="ARBA" id="ARBA00022525"/>
    </source>
</evidence>
<dbReference type="Pfam" id="PF00021">
    <property type="entry name" value="UPAR_LY6"/>
    <property type="match status" value="2"/>
</dbReference>
<comment type="subcellular location">
    <subcellularLocation>
        <location evidence="1">Secreted</location>
    </subcellularLocation>
</comment>
<keyword evidence="3 4" id="KW-0732">Signal</keyword>
<feature type="signal peptide" evidence="4">
    <location>
        <begin position="1"/>
        <end position="20"/>
    </location>
</feature>
<dbReference type="InterPro" id="IPR018363">
    <property type="entry name" value="CD59_antigen_CS"/>
</dbReference>
<dbReference type="GO" id="GO:0005576">
    <property type="term" value="C:extracellular region"/>
    <property type="evidence" value="ECO:0007669"/>
    <property type="project" value="UniProtKB-SubCell"/>
</dbReference>
<evidence type="ECO:0000259" key="5">
    <source>
        <dbReference type="SMART" id="SM00134"/>
    </source>
</evidence>
<proteinExistence type="predicted"/>
<evidence type="ECO:0000256" key="3">
    <source>
        <dbReference type="ARBA" id="ARBA00022729"/>
    </source>
</evidence>
<evidence type="ECO:0000313" key="7">
    <source>
        <dbReference type="Proteomes" id="UP000694569"/>
    </source>
</evidence>
<name>A0A8C5RAW5_9ANUR</name>
<feature type="chain" id="PRO_5034419485" description="UPAR/Ly6 domain-containing protein" evidence="4">
    <location>
        <begin position="21"/>
        <end position="193"/>
    </location>
</feature>
<dbReference type="Proteomes" id="UP000694569">
    <property type="component" value="Unplaced"/>
</dbReference>
<organism evidence="6 7">
    <name type="scientific">Leptobrachium leishanense</name>
    <name type="common">Leishan spiny toad</name>
    <dbReference type="NCBI Taxonomy" id="445787"/>
    <lineage>
        <taxon>Eukaryota</taxon>
        <taxon>Metazoa</taxon>
        <taxon>Chordata</taxon>
        <taxon>Craniata</taxon>
        <taxon>Vertebrata</taxon>
        <taxon>Euteleostomi</taxon>
        <taxon>Amphibia</taxon>
        <taxon>Batrachia</taxon>
        <taxon>Anura</taxon>
        <taxon>Pelobatoidea</taxon>
        <taxon>Megophryidae</taxon>
        <taxon>Leptobrachium</taxon>
    </lineage>
</organism>
<reference evidence="6" key="1">
    <citation type="submission" date="2025-08" db="UniProtKB">
        <authorList>
            <consortium name="Ensembl"/>
        </authorList>
    </citation>
    <scope>IDENTIFICATION</scope>
</reference>
<dbReference type="InterPro" id="IPR016054">
    <property type="entry name" value="LY6_UPA_recep-like"/>
</dbReference>
<dbReference type="Ensembl" id="ENSLLET00000051283.1">
    <property type="protein sequence ID" value="ENSLLEP00000049361.1"/>
    <property type="gene ID" value="ENSLLEG00000031076.1"/>
</dbReference>
<evidence type="ECO:0000256" key="1">
    <source>
        <dbReference type="ARBA" id="ARBA00004613"/>
    </source>
</evidence>
<dbReference type="PROSITE" id="PS00983">
    <property type="entry name" value="LY6_UPAR"/>
    <property type="match status" value="1"/>
</dbReference>